<evidence type="ECO:0000259" key="2">
    <source>
        <dbReference type="Pfam" id="PF02627"/>
    </source>
</evidence>
<dbReference type="PANTHER" id="PTHR33570:SF9">
    <property type="entry name" value="BLL4600 PROTEIN"/>
    <property type="match status" value="1"/>
</dbReference>
<reference evidence="4" key="1">
    <citation type="journal article" date="2019" name="Int. J. Syst. Evol. Microbiol.">
        <title>The Global Catalogue of Microorganisms (GCM) 10K type strain sequencing project: providing services to taxonomists for standard genome sequencing and annotation.</title>
        <authorList>
            <consortium name="The Broad Institute Genomics Platform"/>
            <consortium name="The Broad Institute Genome Sequencing Center for Infectious Disease"/>
            <person name="Wu L."/>
            <person name="Ma J."/>
        </authorList>
    </citation>
    <scope>NUCLEOTIDE SEQUENCE [LARGE SCALE GENOMIC DNA]</scope>
    <source>
        <strain evidence="4">CGMCC-1.15741</strain>
    </source>
</reference>
<feature type="signal peptide" evidence="1">
    <location>
        <begin position="1"/>
        <end position="23"/>
    </location>
</feature>
<keyword evidence="1" id="KW-0732">Signal</keyword>
<dbReference type="InterPro" id="IPR029032">
    <property type="entry name" value="AhpD-like"/>
</dbReference>
<evidence type="ECO:0000313" key="3">
    <source>
        <dbReference type="EMBL" id="MFC6198336.1"/>
    </source>
</evidence>
<dbReference type="Proteomes" id="UP001596303">
    <property type="component" value="Unassembled WGS sequence"/>
</dbReference>
<dbReference type="RefSeq" id="WP_377378465.1">
    <property type="nucleotide sequence ID" value="NZ_JBHSSW010000012.1"/>
</dbReference>
<evidence type="ECO:0000256" key="1">
    <source>
        <dbReference type="SAM" id="SignalP"/>
    </source>
</evidence>
<sequence>MKNHIAASASALVLMSQAGTASASESAAPEALAKVAPALEAYTKEDVFGTVWNDEQLSKRDRSLVTFAALMTRHETDQLAQYIKLALDSGVTPAELSETITHLAFYTGWGNAVAAAEAAAPIFEERGIDPADLPAADVELLPLNEEAEAARQNNVQSNYGDVSQGVVDYTEDLLFRDLWLRPDLAPRDRSLVTVAALIAAGQPEQMTFHLNRAMDNGLTKDEASGVLAHLAFYAGWPKVFSAMPVAKDVFESRAEKEAE</sequence>
<dbReference type="InterPro" id="IPR003779">
    <property type="entry name" value="CMD-like"/>
</dbReference>
<organism evidence="3 4">
    <name type="scientific">Ponticaulis profundi</name>
    <dbReference type="NCBI Taxonomy" id="2665222"/>
    <lineage>
        <taxon>Bacteria</taxon>
        <taxon>Pseudomonadati</taxon>
        <taxon>Pseudomonadota</taxon>
        <taxon>Alphaproteobacteria</taxon>
        <taxon>Hyphomonadales</taxon>
        <taxon>Hyphomonadaceae</taxon>
        <taxon>Ponticaulis</taxon>
    </lineage>
</organism>
<evidence type="ECO:0000313" key="4">
    <source>
        <dbReference type="Proteomes" id="UP001596303"/>
    </source>
</evidence>
<dbReference type="SUPFAM" id="SSF69118">
    <property type="entry name" value="AhpD-like"/>
    <property type="match status" value="1"/>
</dbReference>
<dbReference type="Gene3D" id="1.20.1290.10">
    <property type="entry name" value="AhpD-like"/>
    <property type="match status" value="1"/>
</dbReference>
<dbReference type="PANTHER" id="PTHR33570">
    <property type="entry name" value="4-CARBOXYMUCONOLACTONE DECARBOXYLASE FAMILY PROTEIN"/>
    <property type="match status" value="1"/>
</dbReference>
<keyword evidence="4" id="KW-1185">Reference proteome</keyword>
<proteinExistence type="predicted"/>
<accession>A0ABW1SAM7</accession>
<protein>
    <submittedName>
        <fullName evidence="3">Carboxymuconolactone decarboxylase family protein</fullName>
    </submittedName>
</protein>
<dbReference type="Pfam" id="PF02627">
    <property type="entry name" value="CMD"/>
    <property type="match status" value="2"/>
</dbReference>
<feature type="chain" id="PRO_5045378510" evidence="1">
    <location>
        <begin position="24"/>
        <end position="259"/>
    </location>
</feature>
<dbReference type="InterPro" id="IPR052512">
    <property type="entry name" value="4CMD/NDH-1_regulator"/>
</dbReference>
<feature type="domain" description="Carboxymuconolactone decarboxylase-like" evidence="2">
    <location>
        <begin position="47"/>
        <end position="120"/>
    </location>
</feature>
<feature type="domain" description="Carboxymuconolactone decarboxylase-like" evidence="2">
    <location>
        <begin position="167"/>
        <end position="248"/>
    </location>
</feature>
<comment type="caution">
    <text evidence="3">The sequence shown here is derived from an EMBL/GenBank/DDBJ whole genome shotgun (WGS) entry which is preliminary data.</text>
</comment>
<dbReference type="EMBL" id="JBHSSW010000012">
    <property type="protein sequence ID" value="MFC6198336.1"/>
    <property type="molecule type" value="Genomic_DNA"/>
</dbReference>
<gene>
    <name evidence="3" type="ORF">ACFQDM_09610</name>
</gene>
<name>A0ABW1SAM7_9PROT</name>